<dbReference type="CDD" id="cd08241">
    <property type="entry name" value="QOR1"/>
    <property type="match status" value="1"/>
</dbReference>
<gene>
    <name evidence="2" type="ORF">METZ01_LOCUS84941</name>
</gene>
<reference evidence="2" key="1">
    <citation type="submission" date="2018-05" db="EMBL/GenBank/DDBJ databases">
        <authorList>
            <person name="Lanie J.A."/>
            <person name="Ng W.-L."/>
            <person name="Kazmierczak K.M."/>
            <person name="Andrzejewski T.M."/>
            <person name="Davidsen T.M."/>
            <person name="Wayne K.J."/>
            <person name="Tettelin H."/>
            <person name="Glass J.I."/>
            <person name="Rusch D."/>
            <person name="Podicherti R."/>
            <person name="Tsui H.-C.T."/>
            <person name="Winkler M.E."/>
        </authorList>
    </citation>
    <scope>NUCLEOTIDE SEQUENCE</scope>
</reference>
<dbReference type="InterPro" id="IPR051397">
    <property type="entry name" value="Zn-ADH-like_protein"/>
</dbReference>
<dbReference type="InterPro" id="IPR036291">
    <property type="entry name" value="NAD(P)-bd_dom_sf"/>
</dbReference>
<dbReference type="SUPFAM" id="SSF51735">
    <property type="entry name" value="NAD(P)-binding Rossmann-fold domains"/>
    <property type="match status" value="1"/>
</dbReference>
<dbReference type="GO" id="GO:0016491">
    <property type="term" value="F:oxidoreductase activity"/>
    <property type="evidence" value="ECO:0007669"/>
    <property type="project" value="InterPro"/>
</dbReference>
<name>A0A381UXJ3_9ZZZZ</name>
<protein>
    <recommendedName>
        <fullName evidence="1">Enoyl reductase (ER) domain-containing protein</fullName>
    </recommendedName>
</protein>
<dbReference type="SUPFAM" id="SSF50129">
    <property type="entry name" value="GroES-like"/>
    <property type="match status" value="1"/>
</dbReference>
<dbReference type="AlphaFoldDB" id="A0A381UXJ3"/>
<dbReference type="EMBL" id="UINC01007217">
    <property type="protein sequence ID" value="SVA32087.1"/>
    <property type="molecule type" value="Genomic_DNA"/>
</dbReference>
<dbReference type="Pfam" id="PF00107">
    <property type="entry name" value="ADH_zinc_N"/>
    <property type="match status" value="1"/>
</dbReference>
<dbReference type="InterPro" id="IPR020843">
    <property type="entry name" value="ER"/>
</dbReference>
<proteinExistence type="predicted"/>
<organism evidence="2">
    <name type="scientific">marine metagenome</name>
    <dbReference type="NCBI Taxonomy" id="408172"/>
    <lineage>
        <taxon>unclassified sequences</taxon>
        <taxon>metagenomes</taxon>
        <taxon>ecological metagenomes</taxon>
    </lineage>
</organism>
<sequence length="360" mass="38031">MQSNIVSPGPCRCQLNTIGCLVGLWVVVATTKTRGSLDSMKAIFCEKLEGPDALVMREVAEPGPPSPIEIKVAIEARGVSFTDVLMSKGEYQVQPTLPFVIGGEGAGRVTEIGSDVNNIAVGDAVLVGAGCVEQVVVEAQRATVIPEGTNLESAASFRSNYVTAFYAMQRGRLTPGETLLVHGAAGGVGLAAVDVGKLMGATVIATAGSDDKLAVVGQLGADHLINYSSGFRDEVKDLTDGKGADVIYDPVGGDVFDESMRCIAPFGRILIVGFTGGRPALAKTNHLLIKDAELIGFTIGGLARNDPVWARRNQEVLMQWLASGRIHPYISHRLPLERTAEALNLITNRKVIGKAIIIND</sequence>
<dbReference type="PANTHER" id="PTHR43677">
    <property type="entry name" value="SHORT-CHAIN DEHYDROGENASE/REDUCTASE"/>
    <property type="match status" value="1"/>
</dbReference>
<dbReference type="InterPro" id="IPR013154">
    <property type="entry name" value="ADH-like_N"/>
</dbReference>
<evidence type="ECO:0000313" key="2">
    <source>
        <dbReference type="EMBL" id="SVA32087.1"/>
    </source>
</evidence>
<dbReference type="PANTHER" id="PTHR43677:SF4">
    <property type="entry name" value="QUINONE OXIDOREDUCTASE-LIKE PROTEIN 2"/>
    <property type="match status" value="1"/>
</dbReference>
<accession>A0A381UXJ3</accession>
<dbReference type="Gene3D" id="3.90.180.10">
    <property type="entry name" value="Medium-chain alcohol dehydrogenases, catalytic domain"/>
    <property type="match status" value="1"/>
</dbReference>
<evidence type="ECO:0000259" key="1">
    <source>
        <dbReference type="SMART" id="SM00829"/>
    </source>
</evidence>
<dbReference type="Pfam" id="PF08240">
    <property type="entry name" value="ADH_N"/>
    <property type="match status" value="1"/>
</dbReference>
<dbReference type="Gene3D" id="3.40.50.720">
    <property type="entry name" value="NAD(P)-binding Rossmann-like Domain"/>
    <property type="match status" value="1"/>
</dbReference>
<dbReference type="InterPro" id="IPR011032">
    <property type="entry name" value="GroES-like_sf"/>
</dbReference>
<dbReference type="InterPro" id="IPR013149">
    <property type="entry name" value="ADH-like_C"/>
</dbReference>
<feature type="domain" description="Enoyl reductase (ER)" evidence="1">
    <location>
        <begin position="50"/>
        <end position="357"/>
    </location>
</feature>
<dbReference type="SMART" id="SM00829">
    <property type="entry name" value="PKS_ER"/>
    <property type="match status" value="1"/>
</dbReference>